<evidence type="ECO:0000313" key="2">
    <source>
        <dbReference type="EMBL" id="GBM89568.1"/>
    </source>
</evidence>
<organism evidence="2 3">
    <name type="scientific">Araneus ventricosus</name>
    <name type="common">Orbweaver spider</name>
    <name type="synonym">Epeira ventricosa</name>
    <dbReference type="NCBI Taxonomy" id="182803"/>
    <lineage>
        <taxon>Eukaryota</taxon>
        <taxon>Metazoa</taxon>
        <taxon>Ecdysozoa</taxon>
        <taxon>Arthropoda</taxon>
        <taxon>Chelicerata</taxon>
        <taxon>Arachnida</taxon>
        <taxon>Araneae</taxon>
        <taxon>Araneomorphae</taxon>
        <taxon>Entelegynae</taxon>
        <taxon>Araneoidea</taxon>
        <taxon>Araneidae</taxon>
        <taxon>Araneus</taxon>
    </lineage>
</organism>
<dbReference type="EMBL" id="BGPR01003549">
    <property type="protein sequence ID" value="GBM89568.1"/>
    <property type="molecule type" value="Genomic_DNA"/>
</dbReference>
<comment type="caution">
    <text evidence="2">The sequence shown here is derived from an EMBL/GenBank/DDBJ whole genome shotgun (WGS) entry which is preliminary data.</text>
</comment>
<dbReference type="Proteomes" id="UP000499080">
    <property type="component" value="Unassembled WGS sequence"/>
</dbReference>
<feature type="domain" description="Tesmin/TSO1-like CXC" evidence="1">
    <location>
        <begin position="1553"/>
        <end position="1595"/>
    </location>
</feature>
<dbReference type="SMART" id="SM01114">
    <property type="entry name" value="CXC"/>
    <property type="match status" value="1"/>
</dbReference>
<protein>
    <recommendedName>
        <fullName evidence="1">Tesmin/TSO1-like CXC domain-containing protein</fullName>
    </recommendedName>
</protein>
<dbReference type="PANTHER" id="PTHR46704">
    <property type="entry name" value="CXC DOMAIN-CONTAINING PROTEIN-RELATED"/>
    <property type="match status" value="1"/>
</dbReference>
<proteinExistence type="predicted"/>
<accession>A0A4Y2JJC7</accession>
<keyword evidence="3" id="KW-1185">Reference proteome</keyword>
<evidence type="ECO:0000259" key="1">
    <source>
        <dbReference type="SMART" id="SM01114"/>
    </source>
</evidence>
<reference evidence="2 3" key="1">
    <citation type="journal article" date="2019" name="Sci. Rep.">
        <title>Orb-weaving spider Araneus ventricosus genome elucidates the spidroin gene catalogue.</title>
        <authorList>
            <person name="Kono N."/>
            <person name="Nakamura H."/>
            <person name="Ohtoshi R."/>
            <person name="Moran D.A.P."/>
            <person name="Shinohara A."/>
            <person name="Yoshida Y."/>
            <person name="Fujiwara M."/>
            <person name="Mori M."/>
            <person name="Tomita M."/>
            <person name="Arakawa K."/>
        </authorList>
    </citation>
    <scope>NUCLEOTIDE SEQUENCE [LARGE SCALE GENOMIC DNA]</scope>
</reference>
<gene>
    <name evidence="2" type="ORF">AVEN_220227_1</name>
</gene>
<dbReference type="PANTHER" id="PTHR46704:SF9">
    <property type="entry name" value="BHLH DOMAIN-CONTAINING PROTEIN"/>
    <property type="match status" value="1"/>
</dbReference>
<name>A0A4Y2JJC7_ARAVE</name>
<evidence type="ECO:0000313" key="3">
    <source>
        <dbReference type="Proteomes" id="UP000499080"/>
    </source>
</evidence>
<dbReference type="InterPro" id="IPR033467">
    <property type="entry name" value="Tesmin/TSO1-like_CXC"/>
</dbReference>
<dbReference type="OrthoDB" id="8060926at2759"/>
<sequence>MGSILVVHQILLKTSKHACSSSELLTAARLAAGSFLLSKTQMWISFLKSAMHPYIIELKDIYLSFEKIRQCIQEWLFLDGKEKEIADYLSTSNGFGDDGSLEKCIDNNYAYHRKCYMRFTDKTKIQRAKKRMEDINPVDVNTTVIRPKRSEAISCDRTGIFPPICVICSREKFIFERYSSKRKKEKLTLCQTFTASKALLDNAIKKADEKLLCKIQGIDCIAKEVKYHKTCYRAYTKEKSECTQPKPPCSASYSVFCDIVDQKIVKNSEIFSMEKLSEIFHATLRSLNPTQTFKVSNRQLKRWLQRDFPQIVFVKPKQKNLSELVLCHLTPDQPVLIEHNFNSSATETDAVESEEETTELPTKFPVNYDSESKAILYKAAFILSNILRNSPVLQCKWPPTAEDFNEANIEKMIPTLLFNFLAWSVGETDELVTDTFVNTSKNIKRKLFSVAQDLIYISSAGRKQTPKHLSLAMAVRHVTGSARIINILNGLGHCISHSAVLEYDTELAEMQLNSVDCLPVGIVSNKFATFVWDNIDFCEETVTGHGTTHSTNGIIVQSKMASDLDNNIYLKSGQKSKKRKIDPPVNHIPNYFIGQRCNPEVPEITTCDNKSEKLSKAKLIDAAYIVAKLPAKDKEPLPGWTGFNCMLERENIPNVTTIRYLPVLEANPTEFSTINAILMKSLDLCKKLGIKETVLVFDQAIYSKAQQICWKEEKYKTSLVIRLGEFHVSMSFLAVIGKRFKDAGLYNILVESGIVAEGSINGVLSGKCYNRSIRCHKIMFEAISRLLWAEFLDSISTEERLHCLEMSLHLYENYKQGILKMNDLPVDFLLIFENFNKFVAKNCEINVTFAFWISYLEMVGSLLRFLRATRTADWDLHLIVIEEIIPWFFSYDHVNYARYLPIYLLEMLNLPKTHPLVYSELSAGNFVAQRQNNYGFCGIAMDQVIEQTANRDSKTKGGLKGFSRNPAAVHRWMLSHHLRAHICLACEQLSGKAKEEYIKKDIYPAEIQKFEDMVNIVVSTITSMINPFTSREDMLVNISSGAYATDAVQLDLTRAKILGKDAYEKYCKERLLEGNSIDIYSPIKKQKLLTFSSIGKKTVSKEQVNQKIFKNSTDLLARIIALGQSTTLDMKIIMNYNLNMFPPAIANTDGSLVKNSKSTLISGILGLADSDITINNLPSDGSIVFDGMAVFQQMKNIPATFGELAFNLLVSLIVICKKYKCKTVHFVTDTYPIVSIKNSERERRSDGNEAVICINNAHQKIPKQFKKFLANGRNKEALVNFIYEQWITYEPASFKTVTIYFSHGKVCHSIMPKDENIIVKEIPELMNDHEEADTRLLLHAYYASKSSPAVLIKSLDTDVFILSLAASHKFPVDLYLIMGTNHSFQIKNITHIAQILGNDFCSALVGLHIFTGCDTCSAFKGKGKIKPLKIMQSNLIYSKGFQDLGSSWELTTSLINNLEAFVCDLYGYPSTDQINDVRHKIFKSKFRIDVALPPNFDSLLLHIKRSNYQANIHRRCLENYIDAPCPSAHGWVICDNHISAQWSTMPIAPDFLQKHISCACVKSACSSKKCTCKLKNSLCSEFCSCDSNCQNSNNDSDNLCNDDLNLNENDICNDDLSDSDVLE</sequence>